<gene>
    <name evidence="2" type="ORF">CH376_01785</name>
    <name evidence="1" type="ORF">CH380_14765</name>
</gene>
<organism evidence="1 4">
    <name type="scientific">Leptospira adleri</name>
    <dbReference type="NCBI Taxonomy" id="2023186"/>
    <lineage>
        <taxon>Bacteria</taxon>
        <taxon>Pseudomonadati</taxon>
        <taxon>Spirochaetota</taxon>
        <taxon>Spirochaetia</taxon>
        <taxon>Leptospirales</taxon>
        <taxon>Leptospiraceae</taxon>
        <taxon>Leptospira</taxon>
    </lineage>
</organism>
<evidence type="ECO:0000313" key="2">
    <source>
        <dbReference type="EMBL" id="PJZ63602.1"/>
    </source>
</evidence>
<protein>
    <submittedName>
        <fullName evidence="1">Uncharacterized protein</fullName>
    </submittedName>
</protein>
<name>A0A2M9YLM0_9LEPT</name>
<comment type="caution">
    <text evidence="1">The sequence shown here is derived from an EMBL/GenBank/DDBJ whole genome shotgun (WGS) entry which is preliminary data.</text>
</comment>
<proteinExistence type="predicted"/>
<accession>A0A2M9YLM0</accession>
<evidence type="ECO:0000313" key="4">
    <source>
        <dbReference type="Proteomes" id="UP000232188"/>
    </source>
</evidence>
<sequence>MFWLIVFASIETVCVFESSPNVLNSYLDGDGEIVSSPFRKTKMEDCFFSNLRIASRMGSQIRTVHFLKRNRIRERKFRDRCTSFDFKRCEF</sequence>
<dbReference type="Proteomes" id="UP000232149">
    <property type="component" value="Unassembled WGS sequence"/>
</dbReference>
<reference evidence="3 4" key="1">
    <citation type="submission" date="2017-07" db="EMBL/GenBank/DDBJ databases">
        <title>Leptospira spp. isolated from tropical soils.</title>
        <authorList>
            <person name="Thibeaux R."/>
            <person name="Iraola G."/>
            <person name="Ferres I."/>
            <person name="Bierque E."/>
            <person name="Girault D."/>
            <person name="Soupe-Gilbert M.-E."/>
            <person name="Picardeau M."/>
            <person name="Goarant C."/>
        </authorList>
    </citation>
    <scope>NUCLEOTIDE SEQUENCE [LARGE SCALE GENOMIC DNA]</scope>
    <source>
        <strain evidence="1 4">FH2-B-C1</strain>
        <strain evidence="2 3">FH2-B-D1</strain>
    </source>
</reference>
<keyword evidence="3" id="KW-1185">Reference proteome</keyword>
<dbReference type="EMBL" id="NPDU01000003">
    <property type="protein sequence ID" value="PJZ63602.1"/>
    <property type="molecule type" value="Genomic_DNA"/>
</dbReference>
<dbReference type="AlphaFoldDB" id="A0A2M9YLM0"/>
<evidence type="ECO:0000313" key="1">
    <source>
        <dbReference type="EMBL" id="PJZ52429.1"/>
    </source>
</evidence>
<evidence type="ECO:0000313" key="3">
    <source>
        <dbReference type="Proteomes" id="UP000232149"/>
    </source>
</evidence>
<dbReference type="EMBL" id="NPDV01000013">
    <property type="protein sequence ID" value="PJZ52429.1"/>
    <property type="molecule type" value="Genomic_DNA"/>
</dbReference>
<dbReference type="Proteomes" id="UP000232188">
    <property type="component" value="Unassembled WGS sequence"/>
</dbReference>